<sequence>MENRVVKRLAVLFISLFLTPIGVGDNNREASPSEPKTWEKILRVCVQEYEFPHREIIEPIFYKPLDAHIGRV</sequence>
<evidence type="ECO:0000313" key="1">
    <source>
        <dbReference type="EMBL" id="AAP04827.1"/>
    </source>
</evidence>
<dbReference type="Proteomes" id="UP000002193">
    <property type="component" value="Chromosome"/>
</dbReference>
<dbReference type="EMBL" id="AE015925">
    <property type="protein sequence ID" value="AAP04827.1"/>
    <property type="molecule type" value="Genomic_DNA"/>
</dbReference>
<gene>
    <name evidence="1" type="ordered locus">CCA_00075</name>
</gene>
<protein>
    <submittedName>
        <fullName evidence="1">Uncharacterized protein</fullName>
    </submittedName>
</protein>
<accession>Q824R4</accession>
<dbReference type="AlphaFoldDB" id="Q824R4"/>
<reference evidence="1 2" key="1">
    <citation type="journal article" date="2003" name="Nucleic Acids Res.">
        <title>Genome sequence of Chlamydophila caviae (Chlamydia psittaci GPIC): examining the role of niche-specific genes in the evolution of the Chlamydiaceae.</title>
        <authorList>
            <person name="Read T.D."/>
            <person name="Myers G.S.A."/>
            <person name="Brunham R.C."/>
            <person name="Nelson W.C."/>
            <person name="Paulsen I.T."/>
            <person name="Heidelberg J.F."/>
            <person name="Holtzapple E.K."/>
            <person name="Khouri H.M."/>
            <person name="Federova N.B."/>
            <person name="Carty H.A."/>
            <person name="Umayam L.A."/>
            <person name="Haft D.H."/>
            <person name="Peterson J.D."/>
            <person name="Beanan M.J."/>
            <person name="White O."/>
            <person name="Salzberg S.L."/>
            <person name="Hsia R.-C."/>
            <person name="McClarty G."/>
            <person name="Rank R.G."/>
            <person name="Bavoil P.M."/>
            <person name="Fraser C.M."/>
        </authorList>
    </citation>
    <scope>NUCLEOTIDE SEQUENCE [LARGE SCALE GENOMIC DNA]</scope>
    <source>
        <strain evidence="2">ATCC VR-813 / DSM 19441 / 03DC25 / GPIC</strain>
    </source>
</reference>
<proteinExistence type="predicted"/>
<dbReference type="HOGENOM" id="CLU_185067_0_0_0"/>
<keyword evidence="2" id="KW-1185">Reference proteome</keyword>
<dbReference type="STRING" id="227941.CCA_00075"/>
<dbReference type="KEGG" id="cca:CCA_00075"/>
<name>Q824R4_CHLCV</name>
<evidence type="ECO:0000313" key="2">
    <source>
        <dbReference type="Proteomes" id="UP000002193"/>
    </source>
</evidence>
<organism evidence="1 2">
    <name type="scientific">Chlamydia caviae (strain ATCC VR-813 / DSM 19441 / 03DC25 / GPIC)</name>
    <name type="common">Chlamydophila caviae</name>
    <dbReference type="NCBI Taxonomy" id="227941"/>
    <lineage>
        <taxon>Bacteria</taxon>
        <taxon>Pseudomonadati</taxon>
        <taxon>Chlamydiota</taxon>
        <taxon>Chlamydiia</taxon>
        <taxon>Chlamydiales</taxon>
        <taxon>Chlamydiaceae</taxon>
        <taxon>Chlamydia/Chlamydophila group</taxon>
        <taxon>Chlamydia</taxon>
    </lineage>
</organism>